<sequence>MSSFLLESSRKLARRQLLREWGSWKN</sequence>
<protein>
    <submittedName>
        <fullName evidence="2">Uncharacterized protein</fullName>
    </submittedName>
</protein>
<dbReference type="Proteomes" id="UP000525078">
    <property type="component" value="Unassembled WGS sequence"/>
</dbReference>
<evidence type="ECO:0000313" key="4">
    <source>
        <dbReference type="Proteomes" id="UP000583929"/>
    </source>
</evidence>
<organism evidence="2 4">
    <name type="scientific">Cannabis sativa</name>
    <name type="common">Hemp</name>
    <name type="synonym">Marijuana</name>
    <dbReference type="NCBI Taxonomy" id="3483"/>
    <lineage>
        <taxon>Eukaryota</taxon>
        <taxon>Viridiplantae</taxon>
        <taxon>Streptophyta</taxon>
        <taxon>Embryophyta</taxon>
        <taxon>Tracheophyta</taxon>
        <taxon>Spermatophyta</taxon>
        <taxon>Magnoliopsida</taxon>
        <taxon>eudicotyledons</taxon>
        <taxon>Gunneridae</taxon>
        <taxon>Pentapetalae</taxon>
        <taxon>rosids</taxon>
        <taxon>fabids</taxon>
        <taxon>Rosales</taxon>
        <taxon>Cannabaceae</taxon>
        <taxon>Cannabis</taxon>
    </lineage>
</organism>
<dbReference type="AlphaFoldDB" id="A0A7J6EU88"/>
<reference evidence="3 4" key="1">
    <citation type="journal article" date="2020" name="bioRxiv">
        <title>Sequence and annotation of 42 cannabis genomes reveals extensive copy number variation in cannabinoid synthesis and pathogen resistance genes.</title>
        <authorList>
            <person name="Mckernan K.J."/>
            <person name="Helbert Y."/>
            <person name="Kane L.T."/>
            <person name="Ebling H."/>
            <person name="Zhang L."/>
            <person name="Liu B."/>
            <person name="Eaton Z."/>
            <person name="Mclaughlin S."/>
            <person name="Kingan S."/>
            <person name="Baybayan P."/>
            <person name="Concepcion G."/>
            <person name="Jordan M."/>
            <person name="Riva A."/>
            <person name="Barbazuk W."/>
            <person name="Harkins T."/>
        </authorList>
    </citation>
    <scope>NUCLEOTIDE SEQUENCE [LARGE SCALE GENOMIC DNA]</scope>
    <source>
        <strain evidence="3 4">cv. Jamaican Lion 4</strain>
        <strain evidence="2">Father</strain>
        <strain evidence="1">Mother</strain>
        <tissue evidence="2">Leaf</tissue>
    </source>
</reference>
<dbReference type="Proteomes" id="UP000583929">
    <property type="component" value="Unassembled WGS sequence"/>
</dbReference>
<proteinExistence type="predicted"/>
<name>A0A7J6EU88_CANSA</name>
<dbReference type="EMBL" id="JAATIQ010000321">
    <property type="protein sequence ID" value="KAF4361938.1"/>
    <property type="molecule type" value="Genomic_DNA"/>
</dbReference>
<dbReference type="EMBL" id="JAATIP010000227">
    <property type="protein sequence ID" value="KAF4358348.1"/>
    <property type="molecule type" value="Genomic_DNA"/>
</dbReference>
<accession>A0A7J6EU88</accession>
<keyword evidence="4" id="KW-1185">Reference proteome</keyword>
<gene>
    <name evidence="1" type="ORF">F8388_014618</name>
    <name evidence="2" type="ORF">G4B88_024514</name>
</gene>
<evidence type="ECO:0000313" key="2">
    <source>
        <dbReference type="EMBL" id="KAF4361938.1"/>
    </source>
</evidence>
<evidence type="ECO:0000313" key="1">
    <source>
        <dbReference type="EMBL" id="KAF4358348.1"/>
    </source>
</evidence>
<evidence type="ECO:0000313" key="3">
    <source>
        <dbReference type="Proteomes" id="UP000525078"/>
    </source>
</evidence>
<comment type="caution">
    <text evidence="2">The sequence shown here is derived from an EMBL/GenBank/DDBJ whole genome shotgun (WGS) entry which is preliminary data.</text>
</comment>